<dbReference type="InterPro" id="IPR050109">
    <property type="entry name" value="HTH-type_TetR-like_transc_reg"/>
</dbReference>
<dbReference type="Gene3D" id="1.10.357.10">
    <property type="entry name" value="Tetracycline Repressor, domain 2"/>
    <property type="match status" value="1"/>
</dbReference>
<dbReference type="PROSITE" id="PS50977">
    <property type="entry name" value="HTH_TETR_2"/>
    <property type="match status" value="1"/>
</dbReference>
<feature type="DNA-binding region" description="H-T-H motif" evidence="2">
    <location>
        <begin position="11"/>
        <end position="30"/>
    </location>
</feature>
<accession>A0A1A0MWZ9</accession>
<proteinExistence type="predicted"/>
<dbReference type="InterPro" id="IPR036271">
    <property type="entry name" value="Tet_transcr_reg_TetR-rel_C_sf"/>
</dbReference>
<dbReference type="SUPFAM" id="SSF46689">
    <property type="entry name" value="Homeodomain-like"/>
    <property type="match status" value="1"/>
</dbReference>
<comment type="caution">
    <text evidence="4">The sequence shown here is derived from an EMBL/GenBank/DDBJ whole genome shotgun (WGS) entry which is preliminary data.</text>
</comment>
<gene>
    <name evidence="4" type="ORF">A5642_14865</name>
</gene>
<dbReference type="SUPFAM" id="SSF48498">
    <property type="entry name" value="Tetracyclin repressor-like, C-terminal domain"/>
    <property type="match status" value="1"/>
</dbReference>
<dbReference type="Pfam" id="PF00440">
    <property type="entry name" value="TetR_N"/>
    <property type="match status" value="1"/>
</dbReference>
<dbReference type="Proteomes" id="UP000093962">
    <property type="component" value="Unassembled WGS sequence"/>
</dbReference>
<dbReference type="GO" id="GO:0000976">
    <property type="term" value="F:transcription cis-regulatory region binding"/>
    <property type="evidence" value="ECO:0007669"/>
    <property type="project" value="TreeGrafter"/>
</dbReference>
<evidence type="ECO:0000313" key="4">
    <source>
        <dbReference type="EMBL" id="OBA89576.1"/>
    </source>
</evidence>
<dbReference type="InterPro" id="IPR009057">
    <property type="entry name" value="Homeodomain-like_sf"/>
</dbReference>
<dbReference type="EMBL" id="LZSF01000077">
    <property type="protein sequence ID" value="OBA89576.1"/>
    <property type="molecule type" value="Genomic_DNA"/>
</dbReference>
<keyword evidence="1 2" id="KW-0238">DNA-binding</keyword>
<dbReference type="AlphaFoldDB" id="A0A1A0MWZ9"/>
<protein>
    <recommendedName>
        <fullName evidence="3">HTH tetR-type domain-containing protein</fullName>
    </recommendedName>
</protein>
<name>A0A1A0MWZ9_MYCMU</name>
<sequence length="191" mass="19796">MFRDVGYTAATFEEIARRSGLARASVTYYFASKSQLYNEAVAQPAIAAMDAATTTARQASTMPSQLATFLSTALDANSSGRCGPGLVLSAIYESVCRPASAAGGADISHLGRAFVASVVRDAVDRGELCADTDIPVVVDTLASIMLGVAVITGDISGNSVDPAATISAFERLCAHALWRLDVAADDAASRR</sequence>
<dbReference type="InterPro" id="IPR001647">
    <property type="entry name" value="HTH_TetR"/>
</dbReference>
<dbReference type="PANTHER" id="PTHR30055">
    <property type="entry name" value="HTH-TYPE TRANSCRIPTIONAL REGULATOR RUTR"/>
    <property type="match status" value="1"/>
</dbReference>
<evidence type="ECO:0000256" key="2">
    <source>
        <dbReference type="PROSITE-ProRule" id="PRU00335"/>
    </source>
</evidence>
<evidence type="ECO:0000259" key="3">
    <source>
        <dbReference type="PROSITE" id="PS50977"/>
    </source>
</evidence>
<reference evidence="4 5" key="1">
    <citation type="submission" date="2016-06" db="EMBL/GenBank/DDBJ databases">
        <authorList>
            <person name="Kjaerup R.B."/>
            <person name="Dalgaard T.S."/>
            <person name="Juul-Madsen H.R."/>
        </authorList>
    </citation>
    <scope>NUCLEOTIDE SEQUENCE [LARGE SCALE GENOMIC DNA]</scope>
    <source>
        <strain evidence="4 5">1199456.5</strain>
    </source>
</reference>
<dbReference type="GO" id="GO:0003700">
    <property type="term" value="F:DNA-binding transcription factor activity"/>
    <property type="evidence" value="ECO:0007669"/>
    <property type="project" value="TreeGrafter"/>
</dbReference>
<organism evidence="4 5">
    <name type="scientific">Mycolicibacterium mucogenicum</name>
    <name type="common">Mycobacterium mucogenicum</name>
    <dbReference type="NCBI Taxonomy" id="56689"/>
    <lineage>
        <taxon>Bacteria</taxon>
        <taxon>Bacillati</taxon>
        <taxon>Actinomycetota</taxon>
        <taxon>Actinomycetes</taxon>
        <taxon>Mycobacteriales</taxon>
        <taxon>Mycobacteriaceae</taxon>
        <taxon>Mycolicibacterium</taxon>
    </lineage>
</organism>
<evidence type="ECO:0000313" key="5">
    <source>
        <dbReference type="Proteomes" id="UP000093962"/>
    </source>
</evidence>
<feature type="domain" description="HTH tetR-type" evidence="3">
    <location>
        <begin position="1"/>
        <end position="48"/>
    </location>
</feature>
<evidence type="ECO:0000256" key="1">
    <source>
        <dbReference type="ARBA" id="ARBA00023125"/>
    </source>
</evidence>
<dbReference type="PANTHER" id="PTHR30055:SF226">
    <property type="entry name" value="HTH-TYPE TRANSCRIPTIONAL REGULATOR PKSA"/>
    <property type="match status" value="1"/>
</dbReference>